<dbReference type="EMBL" id="GBRH01234353">
    <property type="protein sequence ID" value="JAD63542.1"/>
    <property type="molecule type" value="Transcribed_RNA"/>
</dbReference>
<name>A0A0A9BWB7_ARUDO</name>
<accession>A0A0A9BWB7</accession>
<evidence type="ECO:0000313" key="1">
    <source>
        <dbReference type="EMBL" id="JAD63542.1"/>
    </source>
</evidence>
<dbReference type="AlphaFoldDB" id="A0A0A9BWB7"/>
<reference evidence="1" key="2">
    <citation type="journal article" date="2015" name="Data Brief">
        <title>Shoot transcriptome of the giant reed, Arundo donax.</title>
        <authorList>
            <person name="Barrero R.A."/>
            <person name="Guerrero F.D."/>
            <person name="Moolhuijzen P."/>
            <person name="Goolsby J.A."/>
            <person name="Tidwell J."/>
            <person name="Bellgard S.E."/>
            <person name="Bellgard M.I."/>
        </authorList>
    </citation>
    <scope>NUCLEOTIDE SEQUENCE</scope>
    <source>
        <tissue evidence="1">Shoot tissue taken approximately 20 cm above the soil surface</tissue>
    </source>
</reference>
<proteinExistence type="predicted"/>
<reference evidence="1" key="1">
    <citation type="submission" date="2014-09" db="EMBL/GenBank/DDBJ databases">
        <authorList>
            <person name="Magalhaes I.L.F."/>
            <person name="Oliveira U."/>
            <person name="Santos F.R."/>
            <person name="Vidigal T.H.D.A."/>
            <person name="Brescovit A.D."/>
            <person name="Santos A.J."/>
        </authorList>
    </citation>
    <scope>NUCLEOTIDE SEQUENCE</scope>
    <source>
        <tissue evidence="1">Shoot tissue taken approximately 20 cm above the soil surface</tissue>
    </source>
</reference>
<sequence length="26" mass="2886">MASNMHSYSVSFAVTTEAPMVNKKVR</sequence>
<organism evidence="1">
    <name type="scientific">Arundo donax</name>
    <name type="common">Giant reed</name>
    <name type="synonym">Donax arundinaceus</name>
    <dbReference type="NCBI Taxonomy" id="35708"/>
    <lineage>
        <taxon>Eukaryota</taxon>
        <taxon>Viridiplantae</taxon>
        <taxon>Streptophyta</taxon>
        <taxon>Embryophyta</taxon>
        <taxon>Tracheophyta</taxon>
        <taxon>Spermatophyta</taxon>
        <taxon>Magnoliopsida</taxon>
        <taxon>Liliopsida</taxon>
        <taxon>Poales</taxon>
        <taxon>Poaceae</taxon>
        <taxon>PACMAD clade</taxon>
        <taxon>Arundinoideae</taxon>
        <taxon>Arundineae</taxon>
        <taxon>Arundo</taxon>
    </lineage>
</organism>
<protein>
    <submittedName>
        <fullName evidence="1">Uncharacterized protein</fullName>
    </submittedName>
</protein>